<feature type="non-terminal residue" evidence="1">
    <location>
        <position position="1"/>
    </location>
</feature>
<dbReference type="EMBL" id="GBEZ01021735">
    <property type="protein sequence ID" value="JAC65045.1"/>
    <property type="molecule type" value="Transcribed_RNA"/>
</dbReference>
<dbReference type="AlphaFoldDB" id="A0A061R2X9"/>
<organism evidence="1">
    <name type="scientific">Tetraselmis sp. GSL018</name>
    <dbReference type="NCBI Taxonomy" id="582737"/>
    <lineage>
        <taxon>Eukaryota</taxon>
        <taxon>Viridiplantae</taxon>
        <taxon>Chlorophyta</taxon>
        <taxon>core chlorophytes</taxon>
        <taxon>Chlorodendrophyceae</taxon>
        <taxon>Chlorodendrales</taxon>
        <taxon>Chlorodendraceae</taxon>
        <taxon>Tetraselmis</taxon>
    </lineage>
</organism>
<gene>
    <name evidence="1" type="ORF">TSPGSL018_16964</name>
</gene>
<reference evidence="1" key="1">
    <citation type="submission" date="2014-05" db="EMBL/GenBank/DDBJ databases">
        <title>The transcriptome of the halophilic microalga Tetraselmis sp. GSL018 isolated from the Great Salt Lake, Utah.</title>
        <authorList>
            <person name="Jinkerson R.E."/>
            <person name="D'Adamo S."/>
            <person name="Posewitz M.C."/>
        </authorList>
    </citation>
    <scope>NUCLEOTIDE SEQUENCE</scope>
    <source>
        <strain evidence="1">GSL018</strain>
    </source>
</reference>
<accession>A0A061R2X9</accession>
<sequence length="67" mass="7576">HWGVPIGVVRHCRFIVFPCDKRIEKEGGEGGAMQQSRRALALHKKTPLVNGFRGRFRNVDILQGFST</sequence>
<name>A0A061R2X9_9CHLO</name>
<proteinExistence type="predicted"/>
<protein>
    <submittedName>
        <fullName evidence="1">Uncharacterized protein</fullName>
    </submittedName>
</protein>
<evidence type="ECO:0000313" key="1">
    <source>
        <dbReference type="EMBL" id="JAC65045.1"/>
    </source>
</evidence>
<feature type="non-terminal residue" evidence="1">
    <location>
        <position position="67"/>
    </location>
</feature>